<feature type="domain" description="Prolyl 4-hydroxylase alpha subunit Fe(2+) 2OG dioxygenase" evidence="2">
    <location>
        <begin position="6"/>
        <end position="97"/>
    </location>
</feature>
<reference evidence="3" key="1">
    <citation type="submission" date="2021-01" db="EMBL/GenBank/DDBJ databases">
        <authorList>
            <person name="Corre E."/>
            <person name="Pelletier E."/>
            <person name="Niang G."/>
            <person name="Scheremetjew M."/>
            <person name="Finn R."/>
            <person name="Kale V."/>
            <person name="Holt S."/>
            <person name="Cochrane G."/>
            <person name="Meng A."/>
            <person name="Brown T."/>
            <person name="Cohen L."/>
        </authorList>
    </citation>
    <scope>NUCLEOTIDE SEQUENCE</scope>
    <source>
        <strain evidence="3">379</strain>
    </source>
</reference>
<accession>A0A6S9XVD8</accession>
<dbReference type="Pfam" id="PF13640">
    <property type="entry name" value="2OG-FeII_Oxy_3"/>
    <property type="match status" value="1"/>
</dbReference>
<evidence type="ECO:0000259" key="2">
    <source>
        <dbReference type="Pfam" id="PF13640"/>
    </source>
</evidence>
<evidence type="ECO:0000256" key="1">
    <source>
        <dbReference type="ARBA" id="ARBA00022896"/>
    </source>
</evidence>
<dbReference type="GO" id="GO:0031543">
    <property type="term" value="F:peptidyl-proline dioxygenase activity"/>
    <property type="evidence" value="ECO:0007669"/>
    <property type="project" value="TreeGrafter"/>
</dbReference>
<dbReference type="AlphaFoldDB" id="A0A6S9XVD8"/>
<keyword evidence="1" id="KW-0847">Vitamin C</keyword>
<dbReference type="PANTHER" id="PTHR12907">
    <property type="entry name" value="EGL NINE HOMOLOG-RELATED"/>
    <property type="match status" value="1"/>
</dbReference>
<dbReference type="EMBL" id="HBIR01059048">
    <property type="protein sequence ID" value="CAE0597016.1"/>
    <property type="molecule type" value="Transcribed_RNA"/>
</dbReference>
<sequence length="146" mass="15946">MNVGRLAREWSFILYLNQGWRQSDGGHLRVFEAGSGVRGSGTLLADFTAGHSPLLSPAQHVDIAPRAGTLVVFRSDTVPHEVRHTSAKRMAIIGWLHRELGEAEAPAEPPEEELSELALALKRHYEGRGEKIKGFESVDAVSVPGE</sequence>
<dbReference type="GO" id="GO:0008198">
    <property type="term" value="F:ferrous iron binding"/>
    <property type="evidence" value="ECO:0007669"/>
    <property type="project" value="TreeGrafter"/>
</dbReference>
<dbReference type="Gene3D" id="2.60.120.620">
    <property type="entry name" value="q2cbj1_9rhob like domain"/>
    <property type="match status" value="1"/>
</dbReference>
<gene>
    <name evidence="3" type="ORF">EHUX00137_LOCUS45913</name>
</gene>
<dbReference type="InterPro" id="IPR044862">
    <property type="entry name" value="Pro_4_hyd_alph_FE2OG_OXY"/>
</dbReference>
<protein>
    <recommendedName>
        <fullName evidence="2">Prolyl 4-hydroxylase alpha subunit Fe(2+) 2OG dioxygenase domain-containing protein</fullName>
    </recommendedName>
</protein>
<dbReference type="GO" id="GO:0031418">
    <property type="term" value="F:L-ascorbic acid binding"/>
    <property type="evidence" value="ECO:0007669"/>
    <property type="project" value="UniProtKB-KW"/>
</dbReference>
<proteinExistence type="predicted"/>
<evidence type="ECO:0000313" key="3">
    <source>
        <dbReference type="EMBL" id="CAE0597016.1"/>
    </source>
</evidence>
<dbReference type="InterPro" id="IPR051559">
    <property type="entry name" value="HIF_prolyl_hydroxylases"/>
</dbReference>
<name>A0A6S9XVD8_EMIHU</name>
<organism evidence="3">
    <name type="scientific">Emiliania huxleyi</name>
    <name type="common">Coccolithophore</name>
    <name type="synonym">Pontosphaera huxleyi</name>
    <dbReference type="NCBI Taxonomy" id="2903"/>
    <lineage>
        <taxon>Eukaryota</taxon>
        <taxon>Haptista</taxon>
        <taxon>Haptophyta</taxon>
        <taxon>Prymnesiophyceae</taxon>
        <taxon>Isochrysidales</taxon>
        <taxon>Noelaerhabdaceae</taxon>
        <taxon>Emiliania</taxon>
    </lineage>
</organism>
<dbReference type="PANTHER" id="PTHR12907:SF26">
    <property type="entry name" value="HIF PROLYL HYDROXYLASE, ISOFORM C"/>
    <property type="match status" value="1"/>
</dbReference>
<dbReference type="GO" id="GO:0071456">
    <property type="term" value="P:cellular response to hypoxia"/>
    <property type="evidence" value="ECO:0007669"/>
    <property type="project" value="TreeGrafter"/>
</dbReference>